<evidence type="ECO:0000313" key="2">
    <source>
        <dbReference type="Proteomes" id="UP001595701"/>
    </source>
</evidence>
<gene>
    <name evidence="1" type="ORF">ACFOZ0_03870</name>
</gene>
<name>A0ABV7S9H6_9ACTN</name>
<organism evidence="1 2">
    <name type="scientific">Streptomyces yaanensis</name>
    <dbReference type="NCBI Taxonomy" id="1142239"/>
    <lineage>
        <taxon>Bacteria</taxon>
        <taxon>Bacillati</taxon>
        <taxon>Actinomycetota</taxon>
        <taxon>Actinomycetes</taxon>
        <taxon>Kitasatosporales</taxon>
        <taxon>Streptomycetaceae</taxon>
        <taxon>Streptomyces</taxon>
    </lineage>
</organism>
<sequence length="120" mass="13284">MARPTPLRSIVWTNPVHHLVIDVFIRRLPRIEKTWLEGEGVGPFQAEGRGALDVDQRCDALRVAGGDGEVGEGGSLGQVSVADDVIHIQIRTSRGVITKHDLPNSRYVKALLRKRIGWTQ</sequence>
<dbReference type="Proteomes" id="UP001595701">
    <property type="component" value="Unassembled WGS sequence"/>
</dbReference>
<evidence type="ECO:0000313" key="1">
    <source>
        <dbReference type="EMBL" id="MFC3572434.1"/>
    </source>
</evidence>
<dbReference type="EMBL" id="JBHRWR010000002">
    <property type="protein sequence ID" value="MFC3572434.1"/>
    <property type="molecule type" value="Genomic_DNA"/>
</dbReference>
<proteinExistence type="predicted"/>
<protein>
    <submittedName>
        <fullName evidence="1">Uncharacterized protein</fullName>
    </submittedName>
</protein>
<accession>A0ABV7S9H6</accession>
<reference evidence="2" key="1">
    <citation type="journal article" date="2019" name="Int. J. Syst. Evol. Microbiol.">
        <title>The Global Catalogue of Microorganisms (GCM) 10K type strain sequencing project: providing services to taxonomists for standard genome sequencing and annotation.</title>
        <authorList>
            <consortium name="The Broad Institute Genomics Platform"/>
            <consortium name="The Broad Institute Genome Sequencing Center for Infectious Disease"/>
            <person name="Wu L."/>
            <person name="Ma J."/>
        </authorList>
    </citation>
    <scope>NUCLEOTIDE SEQUENCE [LARGE SCALE GENOMIC DNA]</scope>
    <source>
        <strain evidence="2">CGMCC 4.7035</strain>
    </source>
</reference>
<comment type="caution">
    <text evidence="1">The sequence shown here is derived from an EMBL/GenBank/DDBJ whole genome shotgun (WGS) entry which is preliminary data.</text>
</comment>
<keyword evidence="2" id="KW-1185">Reference proteome</keyword>